<dbReference type="PROSITE" id="PS51192">
    <property type="entry name" value="HELICASE_ATP_BIND_1"/>
    <property type="match status" value="1"/>
</dbReference>
<keyword evidence="8 11" id="KW-0378">Hydrolase</keyword>
<dbReference type="Pfam" id="PF22679">
    <property type="entry name" value="T1R_D3-like"/>
    <property type="match status" value="1"/>
</dbReference>
<dbReference type="PANTHER" id="PTHR30195">
    <property type="entry name" value="TYPE I SITE-SPECIFIC DEOXYRIBONUCLEASE PROTEIN SUBUNIT M AND R"/>
    <property type="match status" value="1"/>
</dbReference>
<keyword evidence="5 11" id="KW-0547">Nucleotide-binding</keyword>
<dbReference type="CDD" id="cd22332">
    <property type="entry name" value="HsdR_N"/>
    <property type="match status" value="1"/>
</dbReference>
<dbReference type="Pfam" id="PF11867">
    <property type="entry name" value="T1RH-like_C"/>
    <property type="match status" value="1"/>
</dbReference>
<name>A0A921IKV5_9FIRM</name>
<dbReference type="CDD" id="cd18030">
    <property type="entry name" value="DEXHc_RE_I_HsdR"/>
    <property type="match status" value="1"/>
</dbReference>
<reference evidence="13" key="2">
    <citation type="submission" date="2021-09" db="EMBL/GenBank/DDBJ databases">
        <authorList>
            <person name="Gilroy R."/>
        </authorList>
    </citation>
    <scope>NUCLEOTIDE SEQUENCE</scope>
    <source>
        <strain evidence="13">ChiBcec21-2208</strain>
    </source>
</reference>
<dbReference type="InterPro" id="IPR027417">
    <property type="entry name" value="P-loop_NTPase"/>
</dbReference>
<dbReference type="InterPro" id="IPR014001">
    <property type="entry name" value="Helicase_ATP-bd"/>
</dbReference>
<evidence type="ECO:0000256" key="9">
    <source>
        <dbReference type="ARBA" id="ARBA00022840"/>
    </source>
</evidence>
<dbReference type="AlphaFoldDB" id="A0A921IKV5"/>
<dbReference type="Proteomes" id="UP000782880">
    <property type="component" value="Unassembled WGS sequence"/>
</dbReference>
<sequence length="1025" mass="116852">MPFTESNYENAVLQLFTQTLGYSYAYGPDIERDYHSPLYEDELLPALQAVNPTMPREALDDAVYKLKNFESGSLLQKNMVFTDYLQNGVPVKYLVKGEERSGLVYLVDYQHPENNRFTAINQWTVIENSEKRADIVLFVNGLPLVVIELKSPSREETDASAAYRQLRNYMHEIPSLFIYNQVCVMSDMTTSKAGTITSGEDRFMAWKTKDGSYENTQAAQFDTFFEGIFEKQRFLDILQNFICFNVDGANTFKILAGYHQYFAVKKAIESTQHATVTDGKGGVFWHTQGSGKSLSMVFYAHYLQKALESPTIVVITDRNDLDNQLYGQFSRCKDFLRQTPQQAESRQNLQELLAGRQANDIIFTTMQKFEETGEPLSERRNIVVMADEAHRGQYGLTERVITKQNEKGELEVKTSIGTARIIRDSLPNATYIGFTGTPISSKDRSTREVFGDYIDIYDMTQAVEDGATRPVYYESRVIHLKLDEKTLRLIDAEYDLMAQNADPFVIEKSKKELGQMEAILGGDQTIASLVDDILDHYENYRANLLTGKAMIVAYSRPIAMKIYKRILQLRPDWTEKVGVVMTQGNNDPEEWREIIGNKSHKEELARKFKDNNSPMKIAIVVDMWLTGFDVPSLSTMYVYKPMAGHNLMQAIARVNRVFRDKEGGLVVDYVGIAAALKQAMNDYTVRDKKNFGDPDVSKAAYPKFLEKLEVCRDLFHGFDYNNFMTGNDLEKARVISGGVNFLLGKSVAEHNLPDKEKTQNVYIKEALLLKQALSLCSSMVDDKTRFEAAYFEAVRTMLVRLTAGGETGKKFTLPEVNQRINELLKHSIKSEGVINLFSEVGTEFSLFDPKFLEEISRMKEKNLAVELLKKLIAEQVSVYRRTNVVKSEKFSEIIQSSMNRYLNGMLTNEQVIEELLKLAKEIAAANAEGEKLGLTSEELAFYDALTKPQAIKDFYENDELIAITKELTDALRKNRTIDWQKKESARAGMRRLVKRLLKKHKYPPEGMEDAVQTVMSQCEMWTDNV</sequence>
<dbReference type="InterPro" id="IPR051268">
    <property type="entry name" value="Type-I_R_enzyme_R_subunit"/>
</dbReference>
<dbReference type="SMART" id="SM00487">
    <property type="entry name" value="DEXDc"/>
    <property type="match status" value="1"/>
</dbReference>
<evidence type="ECO:0000313" key="13">
    <source>
        <dbReference type="EMBL" id="HJG27727.1"/>
    </source>
</evidence>
<keyword evidence="7 13" id="KW-0255">Endonuclease</keyword>
<evidence type="ECO:0000256" key="1">
    <source>
        <dbReference type="ARBA" id="ARBA00000851"/>
    </source>
</evidence>
<dbReference type="NCBIfam" id="TIGR00348">
    <property type="entry name" value="hsdR"/>
    <property type="match status" value="1"/>
</dbReference>
<evidence type="ECO:0000256" key="4">
    <source>
        <dbReference type="ARBA" id="ARBA00022722"/>
    </source>
</evidence>
<gene>
    <name evidence="13" type="ORF">K8V20_03655</name>
</gene>
<evidence type="ECO:0000259" key="12">
    <source>
        <dbReference type="PROSITE" id="PS51192"/>
    </source>
</evidence>
<organism evidence="13 14">
    <name type="scientific">Subdoligranulum variabile</name>
    <dbReference type="NCBI Taxonomy" id="214851"/>
    <lineage>
        <taxon>Bacteria</taxon>
        <taxon>Bacillati</taxon>
        <taxon>Bacillota</taxon>
        <taxon>Clostridia</taxon>
        <taxon>Eubacteriales</taxon>
        <taxon>Oscillospiraceae</taxon>
        <taxon>Subdoligranulum</taxon>
    </lineage>
</organism>
<dbReference type="Gene3D" id="3.40.50.300">
    <property type="entry name" value="P-loop containing nucleotide triphosphate hydrolases"/>
    <property type="match status" value="2"/>
</dbReference>
<accession>A0A921IKV5</accession>
<comment type="subunit">
    <text evidence="3 11">The type I restriction/modification system is composed of three polypeptides R, M and S.</text>
</comment>
<dbReference type="EC" id="3.1.21.3" evidence="11"/>
<comment type="catalytic activity">
    <reaction evidence="1 11">
        <text>Endonucleolytic cleavage of DNA to give random double-stranded fragments with terminal 5'-phosphates, ATP is simultaneously hydrolyzed.</text>
        <dbReference type="EC" id="3.1.21.3"/>
    </reaction>
</comment>
<dbReference type="PANTHER" id="PTHR30195:SF15">
    <property type="entry name" value="TYPE I RESTRICTION ENZYME HINDI ENDONUCLEASE SUBUNIT"/>
    <property type="match status" value="1"/>
</dbReference>
<dbReference type="Pfam" id="PF04313">
    <property type="entry name" value="HSDR_N"/>
    <property type="match status" value="1"/>
</dbReference>
<evidence type="ECO:0000256" key="8">
    <source>
        <dbReference type="ARBA" id="ARBA00022801"/>
    </source>
</evidence>
<comment type="caution">
    <text evidence="13">The sequence shown here is derived from an EMBL/GenBank/DDBJ whole genome shotgun (WGS) entry which is preliminary data.</text>
</comment>
<evidence type="ECO:0000256" key="6">
    <source>
        <dbReference type="ARBA" id="ARBA00022747"/>
    </source>
</evidence>
<comment type="function">
    <text evidence="11">Subunit R is required for both nuclease and ATPase activities, but not for modification.</text>
</comment>
<keyword evidence="10 11" id="KW-0238">DNA-binding</keyword>
<dbReference type="InterPro" id="IPR004473">
    <property type="entry name" value="Restrct_endonuc_typeI_HsdR"/>
</dbReference>
<evidence type="ECO:0000256" key="3">
    <source>
        <dbReference type="ARBA" id="ARBA00011296"/>
    </source>
</evidence>
<feature type="domain" description="Helicase ATP-binding" evidence="12">
    <location>
        <begin position="273"/>
        <end position="456"/>
    </location>
</feature>
<evidence type="ECO:0000256" key="11">
    <source>
        <dbReference type="RuleBase" id="RU364115"/>
    </source>
</evidence>
<dbReference type="EMBL" id="DYVE01000092">
    <property type="protein sequence ID" value="HJG27727.1"/>
    <property type="molecule type" value="Genomic_DNA"/>
</dbReference>
<dbReference type="CDD" id="cd18800">
    <property type="entry name" value="SF2_C_EcoR124I-like"/>
    <property type="match status" value="1"/>
</dbReference>
<dbReference type="InterPro" id="IPR055180">
    <property type="entry name" value="HsdR_RecA-like_helicase_dom_2"/>
</dbReference>
<proteinExistence type="inferred from homology"/>
<dbReference type="InterPro" id="IPR007409">
    <property type="entry name" value="Restrct_endonuc_type1_HsdR_N"/>
</dbReference>
<evidence type="ECO:0000256" key="7">
    <source>
        <dbReference type="ARBA" id="ARBA00022759"/>
    </source>
</evidence>
<dbReference type="Gene3D" id="3.90.1570.50">
    <property type="match status" value="1"/>
</dbReference>
<comment type="similarity">
    <text evidence="2 11">Belongs to the HsdR family.</text>
</comment>
<evidence type="ECO:0000256" key="10">
    <source>
        <dbReference type="ARBA" id="ARBA00023125"/>
    </source>
</evidence>
<dbReference type="GO" id="GO:0009035">
    <property type="term" value="F:type I site-specific deoxyribonuclease activity"/>
    <property type="evidence" value="ECO:0007669"/>
    <property type="project" value="UniProtKB-EC"/>
</dbReference>
<keyword evidence="9 11" id="KW-0067">ATP-binding</keyword>
<dbReference type="GO" id="GO:0009307">
    <property type="term" value="P:DNA restriction-modification system"/>
    <property type="evidence" value="ECO:0007669"/>
    <property type="project" value="UniProtKB-KW"/>
</dbReference>
<dbReference type="Pfam" id="PF18766">
    <property type="entry name" value="SWI2_SNF2"/>
    <property type="match status" value="1"/>
</dbReference>
<keyword evidence="6 11" id="KW-0680">Restriction system</keyword>
<evidence type="ECO:0000256" key="2">
    <source>
        <dbReference type="ARBA" id="ARBA00008598"/>
    </source>
</evidence>
<dbReference type="InterPro" id="IPR021810">
    <property type="entry name" value="T1RH-like_C"/>
</dbReference>
<evidence type="ECO:0000256" key="5">
    <source>
        <dbReference type="ARBA" id="ARBA00022741"/>
    </source>
</evidence>
<protein>
    <recommendedName>
        <fullName evidence="11">Type I restriction enzyme endonuclease subunit</fullName>
        <shortName evidence="11">R protein</shortName>
        <ecNumber evidence="11">3.1.21.3</ecNumber>
    </recommendedName>
    <alternativeName>
        <fullName evidence="11">Type-1 restriction enzyme R protein</fullName>
    </alternativeName>
</protein>
<dbReference type="GO" id="GO:0003677">
    <property type="term" value="F:DNA binding"/>
    <property type="evidence" value="ECO:0007669"/>
    <property type="project" value="UniProtKB-KW"/>
</dbReference>
<dbReference type="SUPFAM" id="SSF52540">
    <property type="entry name" value="P-loop containing nucleoside triphosphate hydrolases"/>
    <property type="match status" value="2"/>
</dbReference>
<dbReference type="GO" id="GO:0005524">
    <property type="term" value="F:ATP binding"/>
    <property type="evidence" value="ECO:0007669"/>
    <property type="project" value="UniProtKB-KW"/>
</dbReference>
<keyword evidence="4" id="KW-0540">Nuclease</keyword>
<evidence type="ECO:0000313" key="14">
    <source>
        <dbReference type="Proteomes" id="UP000782880"/>
    </source>
</evidence>
<reference evidence="13" key="1">
    <citation type="journal article" date="2021" name="PeerJ">
        <title>Extensive microbial diversity within the chicken gut microbiome revealed by metagenomics and culture.</title>
        <authorList>
            <person name="Gilroy R."/>
            <person name="Ravi A."/>
            <person name="Getino M."/>
            <person name="Pursley I."/>
            <person name="Horton D.L."/>
            <person name="Alikhan N.F."/>
            <person name="Baker D."/>
            <person name="Gharbi K."/>
            <person name="Hall N."/>
            <person name="Watson M."/>
            <person name="Adriaenssens E.M."/>
            <person name="Foster-Nyarko E."/>
            <person name="Jarju S."/>
            <person name="Secka A."/>
            <person name="Antonio M."/>
            <person name="Oren A."/>
            <person name="Chaudhuri R.R."/>
            <person name="La Ragione R."/>
            <person name="Hildebrand F."/>
            <person name="Pallen M.J."/>
        </authorList>
    </citation>
    <scope>NUCLEOTIDE SEQUENCE</scope>
    <source>
        <strain evidence="13">ChiBcec21-2208</strain>
    </source>
</reference>
<dbReference type="InterPro" id="IPR040980">
    <property type="entry name" value="SWI2_SNF2"/>
</dbReference>